<protein>
    <recommendedName>
        <fullName evidence="5">Transketolase-like pyrimidine-binding domain-containing protein</fullName>
    </recommendedName>
</protein>
<reference evidence="6" key="1">
    <citation type="submission" date="2018-05" db="EMBL/GenBank/DDBJ databases">
        <authorList>
            <person name="Lanie J.A."/>
            <person name="Ng W.-L."/>
            <person name="Kazmierczak K.M."/>
            <person name="Andrzejewski T.M."/>
            <person name="Davidsen T.M."/>
            <person name="Wayne K.J."/>
            <person name="Tettelin H."/>
            <person name="Glass J.I."/>
            <person name="Rusch D."/>
            <person name="Podicherti R."/>
            <person name="Tsui H.-C.T."/>
            <person name="Winkler M.E."/>
        </authorList>
    </citation>
    <scope>NUCLEOTIDE SEQUENCE</scope>
</reference>
<evidence type="ECO:0000256" key="3">
    <source>
        <dbReference type="ARBA" id="ARBA00023052"/>
    </source>
</evidence>
<gene>
    <name evidence="6" type="ORF">METZ01_LOCUS65248</name>
</gene>
<dbReference type="Pfam" id="PF02780">
    <property type="entry name" value="Transketolase_C"/>
    <property type="match status" value="1"/>
</dbReference>
<evidence type="ECO:0000256" key="4">
    <source>
        <dbReference type="SAM" id="MobiDB-lite"/>
    </source>
</evidence>
<dbReference type="FunFam" id="3.40.50.970:FF:000129">
    <property type="entry name" value="Transketolase"/>
    <property type="match status" value="1"/>
</dbReference>
<dbReference type="PANTHER" id="PTHR43825">
    <property type="entry name" value="PYRUVATE DEHYDROGENASE E1 COMPONENT"/>
    <property type="match status" value="1"/>
</dbReference>
<sequence>VFLLVGDLGYSVVEPFVQEFPNRFLNIGVAEQNLAGVAAGLASSGKVVFTYSIGNFPTLRCLEHIRNDICYHQADVKIVAVGGGMAYGSLGMTHHATEDLAIMRALPGMEVIAPGDPIETTLATRAIVTRPGPCYLRLGKAGEPVVHDEPPPFTVGKALTLSRGSDVTFVSTGGMLAPAVQAAEQLGQTGFSVGVVSMPTIKPLDADCLRAVAGQCELIVTVEEHNVIGGLGSAVSEVLVGVHGSQVGLKKVGVQDRFYEEIGSQEYLRAQTGLTVEQLVDAAETGLAERRLTNGQPEKPIRKQRESATRGNA</sequence>
<evidence type="ECO:0000313" key="6">
    <source>
        <dbReference type="EMBL" id="SVA12394.1"/>
    </source>
</evidence>
<comment type="cofactor">
    <cofactor evidence="1">
        <name>thiamine diphosphate</name>
        <dbReference type="ChEBI" id="CHEBI:58937"/>
    </cofactor>
</comment>
<feature type="non-terminal residue" evidence="6">
    <location>
        <position position="1"/>
    </location>
</feature>
<dbReference type="SUPFAM" id="SSF52922">
    <property type="entry name" value="TK C-terminal domain-like"/>
    <property type="match status" value="1"/>
</dbReference>
<accession>A0A381T9K1</accession>
<dbReference type="PANTHER" id="PTHR43825:SF1">
    <property type="entry name" value="TRANSKETOLASE-LIKE PYRIMIDINE-BINDING DOMAIN-CONTAINING PROTEIN"/>
    <property type="match status" value="1"/>
</dbReference>
<comment type="similarity">
    <text evidence="2">Belongs to the transketolase family.</text>
</comment>
<dbReference type="InterPro" id="IPR005475">
    <property type="entry name" value="Transketolase-like_Pyr-bd"/>
</dbReference>
<feature type="domain" description="Transketolase-like pyrimidine-binding" evidence="5">
    <location>
        <begin position="1"/>
        <end position="145"/>
    </location>
</feature>
<dbReference type="SUPFAM" id="SSF52518">
    <property type="entry name" value="Thiamin diphosphate-binding fold (THDP-binding)"/>
    <property type="match status" value="1"/>
</dbReference>
<keyword evidence="3" id="KW-0786">Thiamine pyrophosphate</keyword>
<name>A0A381T9K1_9ZZZZ</name>
<dbReference type="InterPro" id="IPR009014">
    <property type="entry name" value="Transketo_C/PFOR_II"/>
</dbReference>
<dbReference type="InterPro" id="IPR029061">
    <property type="entry name" value="THDP-binding"/>
</dbReference>
<dbReference type="InterPro" id="IPR033248">
    <property type="entry name" value="Transketolase_C"/>
</dbReference>
<dbReference type="Gene3D" id="3.40.50.970">
    <property type="match status" value="1"/>
</dbReference>
<dbReference type="InterPro" id="IPR051157">
    <property type="entry name" value="PDH/Transketolase"/>
</dbReference>
<evidence type="ECO:0000259" key="5">
    <source>
        <dbReference type="SMART" id="SM00861"/>
    </source>
</evidence>
<dbReference type="CDD" id="cd07033">
    <property type="entry name" value="TPP_PYR_DXS_TK_like"/>
    <property type="match status" value="1"/>
</dbReference>
<evidence type="ECO:0000256" key="1">
    <source>
        <dbReference type="ARBA" id="ARBA00001964"/>
    </source>
</evidence>
<dbReference type="Gene3D" id="3.40.50.920">
    <property type="match status" value="1"/>
</dbReference>
<dbReference type="Pfam" id="PF02779">
    <property type="entry name" value="Transket_pyr"/>
    <property type="match status" value="1"/>
</dbReference>
<proteinExistence type="inferred from homology"/>
<dbReference type="SMART" id="SM00861">
    <property type="entry name" value="Transket_pyr"/>
    <property type="match status" value="1"/>
</dbReference>
<organism evidence="6">
    <name type="scientific">marine metagenome</name>
    <dbReference type="NCBI Taxonomy" id="408172"/>
    <lineage>
        <taxon>unclassified sequences</taxon>
        <taxon>metagenomes</taxon>
        <taxon>ecological metagenomes</taxon>
    </lineage>
</organism>
<dbReference type="EMBL" id="UINC01004178">
    <property type="protein sequence ID" value="SVA12394.1"/>
    <property type="molecule type" value="Genomic_DNA"/>
</dbReference>
<feature type="compositionally biased region" description="Basic and acidic residues" evidence="4">
    <location>
        <begin position="299"/>
        <end position="313"/>
    </location>
</feature>
<evidence type="ECO:0000256" key="2">
    <source>
        <dbReference type="ARBA" id="ARBA00007131"/>
    </source>
</evidence>
<dbReference type="AlphaFoldDB" id="A0A381T9K1"/>
<feature type="region of interest" description="Disordered" evidence="4">
    <location>
        <begin position="293"/>
        <end position="313"/>
    </location>
</feature>